<keyword evidence="5" id="KW-0653">Protein transport</keyword>
<evidence type="ECO:0000313" key="11">
    <source>
        <dbReference type="Proteomes" id="UP000076359"/>
    </source>
</evidence>
<dbReference type="GO" id="GO:0005484">
    <property type="term" value="F:SNAP receptor activity"/>
    <property type="evidence" value="ECO:0007669"/>
    <property type="project" value="TreeGrafter"/>
</dbReference>
<dbReference type="RefSeq" id="XP_019970025.1">
    <property type="nucleotide sequence ID" value="XM_020115368.1"/>
</dbReference>
<evidence type="ECO:0000256" key="5">
    <source>
        <dbReference type="ARBA" id="ARBA00022927"/>
    </source>
</evidence>
<feature type="transmembrane region" description="Helical" evidence="9">
    <location>
        <begin position="249"/>
        <end position="269"/>
    </location>
</feature>
<accession>A0A151L5W3</accession>
<comment type="subcellular location">
    <subcellularLocation>
        <location evidence="1">Golgi apparatus membrane</location>
        <topology evidence="1">Single-pass type IV membrane protein</topology>
    </subcellularLocation>
</comment>
<keyword evidence="3" id="KW-0813">Transport</keyword>
<evidence type="ECO:0000256" key="9">
    <source>
        <dbReference type="SAM" id="Phobius"/>
    </source>
</evidence>
<evidence type="ECO:0000256" key="1">
    <source>
        <dbReference type="ARBA" id="ARBA00004409"/>
    </source>
</evidence>
<dbReference type="VEuPathDB" id="PlasmoDB:PRG01_1469000"/>
<evidence type="ECO:0000256" key="7">
    <source>
        <dbReference type="ARBA" id="ARBA00023034"/>
    </source>
</evidence>
<dbReference type="GO" id="GO:0005801">
    <property type="term" value="C:cis-Golgi network"/>
    <property type="evidence" value="ECO:0007669"/>
    <property type="project" value="InterPro"/>
</dbReference>
<dbReference type="Proteomes" id="UP000076359">
    <property type="component" value="Chromosome 14"/>
</dbReference>
<comment type="caution">
    <text evidence="10">The sequence shown here is derived from an EMBL/GenBank/DDBJ whole genome shotgun (WGS) entry which is preliminary data.</text>
</comment>
<organism evidence="10 11">
    <name type="scientific">Plasmodium reichenowi</name>
    <dbReference type="NCBI Taxonomy" id="5854"/>
    <lineage>
        <taxon>Eukaryota</taxon>
        <taxon>Sar</taxon>
        <taxon>Alveolata</taxon>
        <taxon>Apicomplexa</taxon>
        <taxon>Aconoidasida</taxon>
        <taxon>Haemosporida</taxon>
        <taxon>Plasmodiidae</taxon>
        <taxon>Plasmodium</taxon>
        <taxon>Plasmodium (Laverania)</taxon>
    </lineage>
</organism>
<dbReference type="PANTHER" id="PTHR21094:SF2">
    <property type="entry name" value="GOLGI SNAP RECEPTOR COMPLEX MEMBER 1"/>
    <property type="match status" value="1"/>
</dbReference>
<comment type="similarity">
    <text evidence="2">Belongs to the GOSR1 family.</text>
</comment>
<evidence type="ECO:0000256" key="8">
    <source>
        <dbReference type="ARBA" id="ARBA00023136"/>
    </source>
</evidence>
<dbReference type="KEGG" id="prei:PRSY57_1468300"/>
<dbReference type="GeneID" id="30954060"/>
<evidence type="ECO:0000256" key="6">
    <source>
        <dbReference type="ARBA" id="ARBA00022989"/>
    </source>
</evidence>
<dbReference type="InterPro" id="IPR023601">
    <property type="entry name" value="Golgi_SNAP_su1"/>
</dbReference>
<gene>
    <name evidence="10" type="ORF">PRSY57_1468300</name>
</gene>
<reference evidence="10 11" key="1">
    <citation type="journal article" date="2016" name="Nat. Commun.">
        <title>Genomes of cryptic chimpanzee Plasmodium species reveal key evolutionary events leading to human malaria.</title>
        <authorList>
            <person name="Sundararaman S.A."/>
            <person name="Plenderleith L.J."/>
            <person name="Liu W."/>
            <person name="Loy D.E."/>
            <person name="Learn G.H."/>
            <person name="Li Y."/>
            <person name="Shaw K.S."/>
            <person name="Ayouba A."/>
            <person name="Peeters M."/>
            <person name="Speede S."/>
            <person name="Shaw G.M."/>
            <person name="Bushman F.D."/>
            <person name="Brisson D."/>
            <person name="Rayner J.C."/>
            <person name="Sharp P.M."/>
            <person name="Hahn B.H."/>
        </authorList>
    </citation>
    <scope>NUCLEOTIDE SEQUENCE [LARGE SCALE GENOMIC DNA]</scope>
    <source>
        <strain evidence="10 11">SY57</strain>
    </source>
</reference>
<evidence type="ECO:0000256" key="2">
    <source>
        <dbReference type="ARBA" id="ARBA00008473"/>
    </source>
</evidence>
<evidence type="ECO:0000313" key="10">
    <source>
        <dbReference type="EMBL" id="KYN94341.1"/>
    </source>
</evidence>
<dbReference type="VEuPathDB" id="PlasmoDB:PRCDC_1468300"/>
<evidence type="ECO:0008006" key="12">
    <source>
        <dbReference type="Google" id="ProtNLM"/>
    </source>
</evidence>
<dbReference type="GO" id="GO:0005797">
    <property type="term" value="C:Golgi medial cisterna"/>
    <property type="evidence" value="ECO:0007669"/>
    <property type="project" value="TreeGrafter"/>
</dbReference>
<evidence type="ECO:0000256" key="3">
    <source>
        <dbReference type="ARBA" id="ARBA00022448"/>
    </source>
</evidence>
<dbReference type="GO" id="GO:0015031">
    <property type="term" value="P:protein transport"/>
    <property type="evidence" value="ECO:0007669"/>
    <property type="project" value="UniProtKB-KW"/>
</dbReference>
<evidence type="ECO:0000256" key="4">
    <source>
        <dbReference type="ARBA" id="ARBA00022692"/>
    </source>
</evidence>
<proteinExistence type="inferred from homology"/>
<keyword evidence="7" id="KW-0333">Golgi apparatus</keyword>
<dbReference type="EMBL" id="LVLA01000015">
    <property type="protein sequence ID" value="KYN94341.1"/>
    <property type="molecule type" value="Genomic_DNA"/>
</dbReference>
<dbReference type="GO" id="GO:0048219">
    <property type="term" value="P:inter-Golgi cisterna vesicle-mediated transport"/>
    <property type="evidence" value="ECO:0007669"/>
    <property type="project" value="TreeGrafter"/>
</dbReference>
<dbReference type="GO" id="GO:0031201">
    <property type="term" value="C:SNARE complex"/>
    <property type="evidence" value="ECO:0007669"/>
    <property type="project" value="TreeGrafter"/>
</dbReference>
<dbReference type="GO" id="GO:0000139">
    <property type="term" value="C:Golgi membrane"/>
    <property type="evidence" value="ECO:0007669"/>
    <property type="project" value="UniProtKB-SubCell"/>
</dbReference>
<keyword evidence="6 9" id="KW-1133">Transmembrane helix</keyword>
<dbReference type="AlphaFoldDB" id="A0A151L5W3"/>
<keyword evidence="8 9" id="KW-0472">Membrane</keyword>
<dbReference type="GO" id="GO:0006906">
    <property type="term" value="P:vesicle fusion"/>
    <property type="evidence" value="ECO:0007669"/>
    <property type="project" value="TreeGrafter"/>
</dbReference>
<protein>
    <recommendedName>
        <fullName evidence="12">SNARE protein</fullName>
    </recommendedName>
</protein>
<name>A0A151L5W3_PLARE</name>
<sequence>MEQKYGIVNDDEKLNEYNDSIRYREYKKYIRNVQLNFEKILTEFNDNINKYDNSYKNRIPNKQEEDEINEFLLKNKKKIQDLEYLHKDGIQNLDTMKKYFNKYSTYSIEITRYFSIFDKFKIQLQTMKNSMDKAYFHNNIYLKKKKENMNNINNTSIFDGNNKNKNINKNNNNNNNNNMSHVFSERIALENSLSELDNMLSVGESTTFQLKLQNNNIIKQLKKMNTFNKYIPQIQKILKKIKYYSFKRVIILSITISICIFIFCIFKLGK</sequence>
<dbReference type="PANTHER" id="PTHR21094">
    <property type="entry name" value="GOS-28 SNARE- RELATED"/>
    <property type="match status" value="1"/>
</dbReference>
<keyword evidence="4 9" id="KW-0812">Transmembrane</keyword>
<dbReference type="GO" id="GO:0006888">
    <property type="term" value="P:endoplasmic reticulum to Golgi vesicle-mediated transport"/>
    <property type="evidence" value="ECO:0007669"/>
    <property type="project" value="InterPro"/>
</dbReference>